<evidence type="ECO:0000256" key="1">
    <source>
        <dbReference type="SAM" id="MobiDB-lite"/>
    </source>
</evidence>
<feature type="compositionally biased region" description="Basic and acidic residues" evidence="1">
    <location>
        <begin position="244"/>
        <end position="258"/>
    </location>
</feature>
<evidence type="ECO:0000313" key="3">
    <source>
        <dbReference type="Proteomes" id="UP000289738"/>
    </source>
</evidence>
<dbReference type="Proteomes" id="UP000289738">
    <property type="component" value="Chromosome A08"/>
</dbReference>
<sequence>MGYLNLCILRKQNQWASKSKELMLILTIFSTPKHTTNATTKPVPTTTPCTPTSEPKNATDTTKPKEPPFSISAGNRNIPKKISPQPTASLGPKPNPPQKTMAQPSKTKPKIPQKMAQPTAIPKPWSKRKETKKAKSKRGYKNVKIAAACGKRPLTRAAVTGNIARKIQESSDSHDSDDSAEDEPYRLGGDEVSNEEYLPLDKSVAKTNVKLRSRTYKKLTKVKKAVMVEDDGPDDAYNDSDDGDSWHSEEMKTPPKSEDELEEVDSNASSLRLEQGEVWRS</sequence>
<feature type="region of interest" description="Disordered" evidence="1">
    <location>
        <begin position="227"/>
        <end position="281"/>
    </location>
</feature>
<feature type="region of interest" description="Disordered" evidence="1">
    <location>
        <begin position="34"/>
        <end position="142"/>
    </location>
</feature>
<feature type="region of interest" description="Disordered" evidence="1">
    <location>
        <begin position="157"/>
        <end position="204"/>
    </location>
</feature>
<organism evidence="2 3">
    <name type="scientific">Arachis hypogaea</name>
    <name type="common">Peanut</name>
    <dbReference type="NCBI Taxonomy" id="3818"/>
    <lineage>
        <taxon>Eukaryota</taxon>
        <taxon>Viridiplantae</taxon>
        <taxon>Streptophyta</taxon>
        <taxon>Embryophyta</taxon>
        <taxon>Tracheophyta</taxon>
        <taxon>Spermatophyta</taxon>
        <taxon>Magnoliopsida</taxon>
        <taxon>eudicotyledons</taxon>
        <taxon>Gunneridae</taxon>
        <taxon>Pentapetalae</taxon>
        <taxon>rosids</taxon>
        <taxon>fabids</taxon>
        <taxon>Fabales</taxon>
        <taxon>Fabaceae</taxon>
        <taxon>Papilionoideae</taxon>
        <taxon>50 kb inversion clade</taxon>
        <taxon>dalbergioids sensu lato</taxon>
        <taxon>Dalbergieae</taxon>
        <taxon>Pterocarpus clade</taxon>
        <taxon>Arachis</taxon>
    </lineage>
</organism>
<reference evidence="2 3" key="1">
    <citation type="submission" date="2019-01" db="EMBL/GenBank/DDBJ databases">
        <title>Sequencing of cultivated peanut Arachis hypogaea provides insights into genome evolution and oil improvement.</title>
        <authorList>
            <person name="Chen X."/>
        </authorList>
    </citation>
    <scope>NUCLEOTIDE SEQUENCE [LARGE SCALE GENOMIC DNA]</scope>
    <source>
        <strain evidence="3">cv. Fuhuasheng</strain>
        <tissue evidence="2">Leaves</tissue>
    </source>
</reference>
<name>A0A445BWQ4_ARAHY</name>
<dbReference type="EMBL" id="SDMP01000008">
    <property type="protein sequence ID" value="RYR43001.1"/>
    <property type="molecule type" value="Genomic_DNA"/>
</dbReference>
<accession>A0A445BWQ4</accession>
<feature type="compositionally biased region" description="Acidic residues" evidence="1">
    <location>
        <begin position="228"/>
        <end position="243"/>
    </location>
</feature>
<gene>
    <name evidence="2" type="ORF">Ahy_A08g039430</name>
</gene>
<comment type="caution">
    <text evidence="2">The sequence shown here is derived from an EMBL/GenBank/DDBJ whole genome shotgun (WGS) entry which is preliminary data.</text>
</comment>
<feature type="compositionally biased region" description="Basic residues" evidence="1">
    <location>
        <begin position="125"/>
        <end position="141"/>
    </location>
</feature>
<evidence type="ECO:0000313" key="2">
    <source>
        <dbReference type="EMBL" id="RYR43001.1"/>
    </source>
</evidence>
<feature type="compositionally biased region" description="Low complexity" evidence="1">
    <location>
        <begin position="35"/>
        <end position="55"/>
    </location>
</feature>
<dbReference type="AlphaFoldDB" id="A0A445BWQ4"/>
<keyword evidence="3" id="KW-1185">Reference proteome</keyword>
<feature type="compositionally biased region" description="Basic and acidic residues" evidence="1">
    <location>
        <begin position="166"/>
        <end position="189"/>
    </location>
</feature>
<protein>
    <submittedName>
        <fullName evidence="2">Uncharacterized protein</fullName>
    </submittedName>
</protein>
<proteinExistence type="predicted"/>